<protein>
    <recommendedName>
        <fullName evidence="3">DUF1207 domain-containing protein</fullName>
    </recommendedName>
</protein>
<name>A0ABS3E7X9_9GAMM</name>
<evidence type="ECO:0000313" key="1">
    <source>
        <dbReference type="EMBL" id="MBN8431159.1"/>
    </source>
</evidence>
<evidence type="ECO:0000313" key="2">
    <source>
        <dbReference type="Proteomes" id="UP000664293"/>
    </source>
</evidence>
<proteinExistence type="predicted"/>
<dbReference type="EMBL" id="JAEKJR010000002">
    <property type="protein sequence ID" value="MBN8431159.1"/>
    <property type="molecule type" value="Genomic_DNA"/>
</dbReference>
<dbReference type="SUPFAM" id="SSF56925">
    <property type="entry name" value="OMPA-like"/>
    <property type="match status" value="1"/>
</dbReference>
<accession>A0ABS3E7X9</accession>
<keyword evidence="2" id="KW-1185">Reference proteome</keyword>
<sequence length="267" mass="29682">MVAILFIPITLLAQSAEKEWEYSLTPYLFLPVSTEGTSAVAGTEVDLDLDLSDVLDILDIAFATRFEARRDRFGILADLYYVSLSMDQGATLKPAMNPELDVTATLNVDVDIRQGWLSLQGMYRAFESPVGAKYPWAVDLSAGARWNYLKQEIDTNLGIDIFPGPGVQQSLGGAETWWEPVVGFRTGIEVSSCLTLALRADVGGFGAGGDDMQWGVLVGAERKINDRHALRFGYLFYGIDYSTYRGDGRFAYDIDQHGPYLAYSWRW</sequence>
<reference evidence="1 2" key="1">
    <citation type="submission" date="2020-12" db="EMBL/GenBank/DDBJ databases">
        <title>Oil enriched cultivation method for isolating marine PHA-producing bacteria.</title>
        <authorList>
            <person name="Zheng W."/>
            <person name="Yu S."/>
            <person name="Huang Y."/>
        </authorList>
    </citation>
    <scope>NUCLEOTIDE SEQUENCE [LARGE SCALE GENOMIC DNA]</scope>
    <source>
        <strain evidence="1 2">SN0-2</strain>
    </source>
</reference>
<comment type="caution">
    <text evidence="1">The sequence shown here is derived from an EMBL/GenBank/DDBJ whole genome shotgun (WGS) entry which is preliminary data.</text>
</comment>
<dbReference type="Proteomes" id="UP000664293">
    <property type="component" value="Unassembled WGS sequence"/>
</dbReference>
<gene>
    <name evidence="1" type="ORF">JF535_09885</name>
</gene>
<organism evidence="1 2">
    <name type="scientific">Microbulbifer salipaludis</name>
    <dbReference type="NCBI Taxonomy" id="187980"/>
    <lineage>
        <taxon>Bacteria</taxon>
        <taxon>Pseudomonadati</taxon>
        <taxon>Pseudomonadota</taxon>
        <taxon>Gammaproteobacteria</taxon>
        <taxon>Cellvibrionales</taxon>
        <taxon>Microbulbiferaceae</taxon>
        <taxon>Microbulbifer</taxon>
    </lineage>
</organism>
<dbReference type="InterPro" id="IPR011250">
    <property type="entry name" value="OMP/PagP_B-barrel"/>
</dbReference>
<evidence type="ECO:0008006" key="3">
    <source>
        <dbReference type="Google" id="ProtNLM"/>
    </source>
</evidence>